<dbReference type="InterPro" id="IPR001394">
    <property type="entry name" value="Peptidase_C19_UCH"/>
</dbReference>
<dbReference type="GO" id="GO:0031647">
    <property type="term" value="P:regulation of protein stability"/>
    <property type="evidence" value="ECO:0000318"/>
    <property type="project" value="GO_Central"/>
</dbReference>
<evidence type="ECO:0000256" key="4">
    <source>
        <dbReference type="ARBA" id="ARBA00022801"/>
    </source>
</evidence>
<dbReference type="Proteomes" id="UP000000600">
    <property type="component" value="Unassembled WGS sequence"/>
</dbReference>
<comment type="catalytic activity">
    <reaction evidence="1 6">
        <text>Thiol-dependent hydrolysis of ester, thioester, amide, peptide and isopeptide bonds formed by the C-terminal Gly of ubiquitin (a 76-residue protein attached to proteins as an intracellular targeting signal).</text>
        <dbReference type="EC" id="3.4.19.12"/>
    </reaction>
</comment>
<dbReference type="SUPFAM" id="SSF54001">
    <property type="entry name" value="Cysteine proteinases"/>
    <property type="match status" value="1"/>
</dbReference>
<dbReference type="RefSeq" id="XP_001432062.1">
    <property type="nucleotide sequence ID" value="XM_001432025.1"/>
</dbReference>
<evidence type="ECO:0000256" key="7">
    <source>
        <dbReference type="SAM" id="Coils"/>
    </source>
</evidence>
<dbReference type="GO" id="GO:0005634">
    <property type="term" value="C:nucleus"/>
    <property type="evidence" value="ECO:0000318"/>
    <property type="project" value="GO_Central"/>
</dbReference>
<dbReference type="GeneID" id="5017847"/>
<dbReference type="InterPro" id="IPR028889">
    <property type="entry name" value="USP"/>
</dbReference>
<dbReference type="eggNOG" id="KOG1866">
    <property type="taxonomic scope" value="Eukaryota"/>
</dbReference>
<dbReference type="PANTHER" id="PTHR43982:SF6">
    <property type="entry name" value="UBIQUITIN CARBOXYL-TERMINAL HYDROLASE 2-RELATED"/>
    <property type="match status" value="1"/>
</dbReference>
<dbReference type="FunFam" id="3.90.70.10:FF:000172">
    <property type="entry name" value="Probable ubiquitin carboxyl-terminal hydrolase 2"/>
    <property type="match status" value="1"/>
</dbReference>
<gene>
    <name evidence="9" type="ORF">GSPATT00034142001</name>
</gene>
<keyword evidence="3 6" id="KW-0833">Ubl conjugation pathway</keyword>
<sequence>MSNNHQHLNKSFKHSPSTFDQLMRQYHSFGFQKHQILKAWQLCGFNTLTFHEELIRISQEENQNLSEEDLMNSQMQLKKQLKDLEEKDLKHAIQLSIDDQNQQPQIEQQDRTNKSVPVGLKNLGNTCYMNAMLQSLFNSLPFRQLIFSIDSKQNQTKAALFLLQLQYLFVQLQESNSSFTNPIKLFEAFQKYKPDGMLIKGVQNDFNELQNAFLDAIEQALKDIGDEELKKQFCQMFYGESKEILTYKEKEQEVIKFTTTAFGSISIDAQDKDLEKGFLNSRILIIDEYETNSKEKVKAKVDQIILQPPKILQFYINRVYYDPKQKLPCKNNASFEFPSSLNINQFKASDPKSMSKELQRLDIEEQKVLDELRRYGTSKEDIDENFSKIIKLFKRGEGQLDQPLIIDDFQICDENTSNQQLISSQQMLFQLENYRNKFVKSIQLLTDRLEQIQSEKKLLLKSDQNMYHLTAVLMHDGGATSGHYYCYVLDKNDYKTWWKCNDSVVTKIEYAQVIKDATGVNRPQSNVSGLIYEQESWMKVSKLQITPKLLEQLDEQKIKSQKTQDLQKVMNRKTMIIQQISNCPLKACKSIDPLSKEFEIFSNFDLFLSINHPNVYKHSQTLSFIKQDLYQIKDQLYIPKNIDEYVEQFVAQSKLINQSIEMEQASLYDEFLKINSLLQQLPLKDLTQTNFQENVQLFFLILQQIPQKNYCLQLIKGLKGIFQIMLLKGCFLIDLSIQRQDINQGIQIAQQILNVITDNKIIDDIIFKQIQENLKGSADQAKLISKRQDIIDQFTKLKIKSKISIILKLMNFKSLESNIQSLQNFQKNGLQLWMEQALKIISTQKLLVQQDRLNAEAIFYFQG</sequence>
<dbReference type="AlphaFoldDB" id="A0C1J8"/>
<dbReference type="STRING" id="5888.A0C1J8"/>
<comment type="similarity">
    <text evidence="6">Belongs to the peptidase C19 family.</text>
</comment>
<dbReference type="GO" id="GO:0016579">
    <property type="term" value="P:protein deubiquitination"/>
    <property type="evidence" value="ECO:0007669"/>
    <property type="project" value="InterPro"/>
</dbReference>
<dbReference type="PROSITE" id="PS50235">
    <property type="entry name" value="USP_3"/>
    <property type="match status" value="1"/>
</dbReference>
<dbReference type="HOGENOM" id="CLU_351786_0_0_1"/>
<dbReference type="GO" id="GO:0005829">
    <property type="term" value="C:cytosol"/>
    <property type="evidence" value="ECO:0000318"/>
    <property type="project" value="GO_Central"/>
</dbReference>
<dbReference type="InterPro" id="IPR038765">
    <property type="entry name" value="Papain-like_cys_pep_sf"/>
</dbReference>
<organism evidence="9 10">
    <name type="scientific">Paramecium tetraurelia</name>
    <dbReference type="NCBI Taxonomy" id="5888"/>
    <lineage>
        <taxon>Eukaryota</taxon>
        <taxon>Sar</taxon>
        <taxon>Alveolata</taxon>
        <taxon>Ciliophora</taxon>
        <taxon>Intramacronucleata</taxon>
        <taxon>Oligohymenophorea</taxon>
        <taxon>Peniculida</taxon>
        <taxon>Parameciidae</taxon>
        <taxon>Paramecium</taxon>
    </lineage>
</organism>
<feature type="domain" description="USP" evidence="8">
    <location>
        <begin position="118"/>
        <end position="535"/>
    </location>
</feature>
<dbReference type="PANTHER" id="PTHR43982">
    <property type="entry name" value="UBIQUITIN CARBOXYL-TERMINAL HYDROLASE"/>
    <property type="match status" value="1"/>
</dbReference>
<dbReference type="PROSITE" id="PS00973">
    <property type="entry name" value="USP_2"/>
    <property type="match status" value="1"/>
</dbReference>
<protein>
    <recommendedName>
        <fullName evidence="6">Ubiquitin carboxyl-terminal hydrolase</fullName>
        <ecNumber evidence="6">3.4.19.12</ecNumber>
    </recommendedName>
</protein>
<evidence type="ECO:0000313" key="10">
    <source>
        <dbReference type="Proteomes" id="UP000000600"/>
    </source>
</evidence>
<dbReference type="OMA" id="DFQICDE"/>
<evidence type="ECO:0000313" key="9">
    <source>
        <dbReference type="EMBL" id="CAK64665.1"/>
    </source>
</evidence>
<keyword evidence="7" id="KW-0175">Coiled coil</keyword>
<evidence type="ECO:0000256" key="5">
    <source>
        <dbReference type="ARBA" id="ARBA00022807"/>
    </source>
</evidence>
<dbReference type="InterPro" id="IPR018200">
    <property type="entry name" value="USP_CS"/>
</dbReference>
<keyword evidence="10" id="KW-1185">Reference proteome</keyword>
<dbReference type="PROSITE" id="PS00972">
    <property type="entry name" value="USP_1"/>
    <property type="match status" value="1"/>
</dbReference>
<feature type="coiled-coil region" evidence="7">
    <location>
        <begin position="48"/>
        <end position="87"/>
    </location>
</feature>
<dbReference type="Gene3D" id="3.90.70.10">
    <property type="entry name" value="Cysteine proteinases"/>
    <property type="match status" value="1"/>
</dbReference>
<dbReference type="InterPro" id="IPR044635">
    <property type="entry name" value="UBP14-like"/>
</dbReference>
<evidence type="ECO:0000256" key="6">
    <source>
        <dbReference type="RuleBase" id="RU366025"/>
    </source>
</evidence>
<reference evidence="9 10" key="1">
    <citation type="journal article" date="2006" name="Nature">
        <title>Global trends of whole-genome duplications revealed by the ciliate Paramecium tetraurelia.</title>
        <authorList>
            <consortium name="Genoscope"/>
            <person name="Aury J.-M."/>
            <person name="Jaillon O."/>
            <person name="Duret L."/>
            <person name="Noel B."/>
            <person name="Jubin C."/>
            <person name="Porcel B.M."/>
            <person name="Segurens B."/>
            <person name="Daubin V."/>
            <person name="Anthouard V."/>
            <person name="Aiach N."/>
            <person name="Arnaiz O."/>
            <person name="Billaut A."/>
            <person name="Beisson J."/>
            <person name="Blanc I."/>
            <person name="Bouhouche K."/>
            <person name="Camara F."/>
            <person name="Duharcourt S."/>
            <person name="Guigo R."/>
            <person name="Gogendeau D."/>
            <person name="Katinka M."/>
            <person name="Keller A.-M."/>
            <person name="Kissmehl R."/>
            <person name="Klotz C."/>
            <person name="Koll F."/>
            <person name="Le Moue A."/>
            <person name="Lepere C."/>
            <person name="Malinsky S."/>
            <person name="Nowacki M."/>
            <person name="Nowak J.K."/>
            <person name="Plattner H."/>
            <person name="Poulain J."/>
            <person name="Ruiz F."/>
            <person name="Serrano V."/>
            <person name="Zagulski M."/>
            <person name="Dessen P."/>
            <person name="Betermier M."/>
            <person name="Weissenbach J."/>
            <person name="Scarpelli C."/>
            <person name="Schachter V."/>
            <person name="Sperling L."/>
            <person name="Meyer E."/>
            <person name="Cohen J."/>
            <person name="Wincker P."/>
        </authorList>
    </citation>
    <scope>NUCLEOTIDE SEQUENCE [LARGE SCALE GENOMIC DNA]</scope>
    <source>
        <strain evidence="9 10">Stock d4-2</strain>
    </source>
</reference>
<evidence type="ECO:0000256" key="2">
    <source>
        <dbReference type="ARBA" id="ARBA00022670"/>
    </source>
</evidence>
<keyword evidence="2 6" id="KW-0645">Protease</keyword>
<dbReference type="EC" id="3.4.19.12" evidence="6"/>
<dbReference type="KEGG" id="ptm:GSPATT00034142001"/>
<proteinExistence type="inferred from homology"/>
<accession>A0C1J8</accession>
<dbReference type="OrthoDB" id="289038at2759"/>
<dbReference type="Pfam" id="PF00443">
    <property type="entry name" value="UCH"/>
    <property type="match status" value="1"/>
</dbReference>
<name>A0C1J8_PARTE</name>
<dbReference type="InParanoid" id="A0C1J8"/>
<keyword evidence="4 6" id="KW-0378">Hydrolase</keyword>
<evidence type="ECO:0000256" key="3">
    <source>
        <dbReference type="ARBA" id="ARBA00022786"/>
    </source>
</evidence>
<evidence type="ECO:0000256" key="1">
    <source>
        <dbReference type="ARBA" id="ARBA00000707"/>
    </source>
</evidence>
<dbReference type="GO" id="GO:0004843">
    <property type="term" value="F:cysteine-type deubiquitinase activity"/>
    <property type="evidence" value="ECO:0000318"/>
    <property type="project" value="GO_Central"/>
</dbReference>
<evidence type="ECO:0000259" key="8">
    <source>
        <dbReference type="PROSITE" id="PS50235"/>
    </source>
</evidence>
<keyword evidence="5 6" id="KW-0788">Thiol protease</keyword>
<dbReference type="GO" id="GO:0043161">
    <property type="term" value="P:proteasome-mediated ubiquitin-dependent protein catabolic process"/>
    <property type="evidence" value="ECO:0007669"/>
    <property type="project" value="InterPro"/>
</dbReference>
<dbReference type="EMBL" id="CT868033">
    <property type="protein sequence ID" value="CAK64665.1"/>
    <property type="molecule type" value="Genomic_DNA"/>
</dbReference>